<dbReference type="SUPFAM" id="SSF54523">
    <property type="entry name" value="Pili subunits"/>
    <property type="match status" value="1"/>
</dbReference>
<keyword evidence="12" id="KW-1185">Reference proteome</keyword>
<dbReference type="InterPro" id="IPR010055">
    <property type="entry name" value="T2SS_protein-GspJ"/>
</dbReference>
<evidence type="ECO:0000256" key="4">
    <source>
        <dbReference type="ARBA" id="ARBA00022475"/>
    </source>
</evidence>
<dbReference type="EMBL" id="JARBFT010000006">
    <property type="protein sequence ID" value="MDE1514915.1"/>
    <property type="molecule type" value="Genomic_DNA"/>
</dbReference>
<dbReference type="Gene3D" id="3.10.610.10">
    <property type="entry name" value="GSPII I/J protein-like"/>
    <property type="match status" value="1"/>
</dbReference>
<evidence type="ECO:0000313" key="11">
    <source>
        <dbReference type="EMBL" id="MDE1514915.1"/>
    </source>
</evidence>
<evidence type="ECO:0000256" key="2">
    <source>
        <dbReference type="ARBA" id="ARBA00011084"/>
    </source>
</evidence>
<organism evidence="11 12">
    <name type="scientific">Vibrio chanodichtyis</name>
    <dbReference type="NCBI Taxonomy" id="3027932"/>
    <lineage>
        <taxon>Bacteria</taxon>
        <taxon>Pseudomonadati</taxon>
        <taxon>Pseudomonadota</taxon>
        <taxon>Gammaproteobacteria</taxon>
        <taxon>Vibrionales</taxon>
        <taxon>Vibrionaceae</taxon>
        <taxon>Vibrio</taxon>
    </lineage>
</organism>
<comment type="subcellular location">
    <subcellularLocation>
        <location evidence="1">Cell inner membrane</location>
        <topology evidence="1">Single-pass membrane protein</topology>
    </subcellularLocation>
</comment>
<evidence type="ECO:0000256" key="10">
    <source>
        <dbReference type="SAM" id="Phobius"/>
    </source>
</evidence>
<dbReference type="InterPro" id="IPR051621">
    <property type="entry name" value="T2SS_protein_J"/>
</dbReference>
<dbReference type="InterPro" id="IPR045584">
    <property type="entry name" value="Pilin-like"/>
</dbReference>
<evidence type="ECO:0000256" key="5">
    <source>
        <dbReference type="ARBA" id="ARBA00022481"/>
    </source>
</evidence>
<keyword evidence="6" id="KW-0997">Cell inner membrane</keyword>
<dbReference type="PROSITE" id="PS00409">
    <property type="entry name" value="PROKAR_NTER_METHYL"/>
    <property type="match status" value="1"/>
</dbReference>
<evidence type="ECO:0000256" key="1">
    <source>
        <dbReference type="ARBA" id="ARBA00004377"/>
    </source>
</evidence>
<dbReference type="RefSeq" id="WP_274722544.1">
    <property type="nucleotide sequence ID" value="NZ_JARBFT010000006.1"/>
</dbReference>
<dbReference type="PANTHER" id="PTHR39583:SF2">
    <property type="entry name" value="TYPE II SECRETION SYSTEM PROTEIN J"/>
    <property type="match status" value="1"/>
</dbReference>
<dbReference type="PANTHER" id="PTHR39583">
    <property type="entry name" value="TYPE II SECRETION SYSTEM PROTEIN J-RELATED"/>
    <property type="match status" value="1"/>
</dbReference>
<reference evidence="11 12" key="1">
    <citation type="submission" date="2023-02" db="EMBL/GenBank/DDBJ databases">
        <title>Vibrio intestini sp. nov., a close relative of Vibrio cholerae isolated from the intestine of Healthy Culter dabryi.</title>
        <authorList>
            <person name="Wu N."/>
        </authorList>
    </citation>
    <scope>NUCLEOTIDE SEQUENCE [LARGE SCALE GENOMIC DNA]</scope>
    <source>
        <strain evidence="11 12">DSL-7</strain>
    </source>
</reference>
<dbReference type="Proteomes" id="UP001216189">
    <property type="component" value="Unassembled WGS sequence"/>
</dbReference>
<evidence type="ECO:0000256" key="6">
    <source>
        <dbReference type="ARBA" id="ARBA00022519"/>
    </source>
</evidence>
<dbReference type="Pfam" id="PF11612">
    <property type="entry name" value="T2SSJ"/>
    <property type="match status" value="1"/>
</dbReference>
<proteinExistence type="inferred from homology"/>
<sequence length="230" mass="26109">MLPIKSRRTLSRSAHAKLAGQQSGGFTLIEVLVAIAIFASLSIGAYQVLNQVQRSNQISAERSARLTELQRALVIMDADFRQMALRQFRTDGQAPSELLLQWQASLLDSDQHGLLFTRLGWHNPQQQFPRGEVAKVGYRIYEQRLERIWWHYPDTPVGQSGLVTPLLTGVEDWQVQFYQQGEWRTEWSTKHALPEAVKVMLQLQDYGQLERIYLTGGATLNQAESSNNGS</sequence>
<dbReference type="Pfam" id="PF07963">
    <property type="entry name" value="N_methyl"/>
    <property type="match status" value="1"/>
</dbReference>
<comment type="caution">
    <text evidence="11">The sequence shown here is derived from an EMBL/GenBank/DDBJ whole genome shotgun (WGS) entry which is preliminary data.</text>
</comment>
<accession>A0ABT5UZU9</accession>
<evidence type="ECO:0000256" key="7">
    <source>
        <dbReference type="ARBA" id="ARBA00022692"/>
    </source>
</evidence>
<keyword evidence="7 10" id="KW-0812">Transmembrane</keyword>
<dbReference type="NCBIfam" id="TIGR02532">
    <property type="entry name" value="IV_pilin_GFxxxE"/>
    <property type="match status" value="1"/>
</dbReference>
<name>A0ABT5UZU9_9VIBR</name>
<comment type="similarity">
    <text evidence="2">Belongs to the GSP J family.</text>
</comment>
<evidence type="ECO:0000256" key="3">
    <source>
        <dbReference type="ARBA" id="ARBA00021539"/>
    </source>
</evidence>
<keyword evidence="8 10" id="KW-1133">Transmembrane helix</keyword>
<dbReference type="InterPro" id="IPR012902">
    <property type="entry name" value="N_methyl_site"/>
</dbReference>
<feature type="transmembrane region" description="Helical" evidence="10">
    <location>
        <begin position="26"/>
        <end position="49"/>
    </location>
</feature>
<keyword evidence="5" id="KW-0488">Methylation</keyword>
<dbReference type="Gene3D" id="2.10.70.20">
    <property type="entry name" value="gspk-gspi-gspj complex like domains"/>
    <property type="match status" value="1"/>
</dbReference>
<gene>
    <name evidence="11" type="primary">gspJ</name>
    <name evidence="11" type="ORF">PUN32_07815</name>
</gene>
<dbReference type="NCBIfam" id="TIGR01711">
    <property type="entry name" value="gspJ"/>
    <property type="match status" value="1"/>
</dbReference>
<keyword evidence="4" id="KW-1003">Cell membrane</keyword>
<protein>
    <recommendedName>
        <fullName evidence="3">Type II secretion system protein J</fullName>
    </recommendedName>
</protein>
<keyword evidence="9 10" id="KW-0472">Membrane</keyword>
<evidence type="ECO:0000256" key="9">
    <source>
        <dbReference type="ARBA" id="ARBA00023136"/>
    </source>
</evidence>
<evidence type="ECO:0000256" key="8">
    <source>
        <dbReference type="ARBA" id="ARBA00022989"/>
    </source>
</evidence>
<evidence type="ECO:0000313" key="12">
    <source>
        <dbReference type="Proteomes" id="UP001216189"/>
    </source>
</evidence>